<dbReference type="EMBL" id="UGAB01000002">
    <property type="protein sequence ID" value="STF45086.1"/>
    <property type="molecule type" value="Genomic_DNA"/>
</dbReference>
<sequence length="36" mass="4016">MNVAILLSTYNGEKYLEEQLDFIAASKLSGFCSVYP</sequence>
<dbReference type="AlphaFoldDB" id="A0A376LLH0"/>
<evidence type="ECO:0008006" key="3">
    <source>
        <dbReference type="Google" id="ProtNLM"/>
    </source>
</evidence>
<accession>A0A376LLH0</accession>
<gene>
    <name evidence="1" type="ORF">NCTC7928_05845</name>
</gene>
<organism evidence="1 2">
    <name type="scientific">Escherichia coli</name>
    <dbReference type="NCBI Taxonomy" id="562"/>
    <lineage>
        <taxon>Bacteria</taxon>
        <taxon>Pseudomonadati</taxon>
        <taxon>Pseudomonadota</taxon>
        <taxon>Gammaproteobacteria</taxon>
        <taxon>Enterobacterales</taxon>
        <taxon>Enterobacteriaceae</taxon>
        <taxon>Escherichia</taxon>
    </lineage>
</organism>
<dbReference type="Proteomes" id="UP000254877">
    <property type="component" value="Unassembled WGS sequence"/>
</dbReference>
<protein>
    <recommendedName>
        <fullName evidence="3">Glycosyltransferase</fullName>
    </recommendedName>
</protein>
<proteinExistence type="predicted"/>
<evidence type="ECO:0000313" key="2">
    <source>
        <dbReference type="Proteomes" id="UP000254877"/>
    </source>
</evidence>
<name>A0A376LLH0_ECOLX</name>
<reference evidence="1 2" key="1">
    <citation type="submission" date="2018-06" db="EMBL/GenBank/DDBJ databases">
        <authorList>
            <consortium name="Pathogen Informatics"/>
            <person name="Doyle S."/>
        </authorList>
    </citation>
    <scope>NUCLEOTIDE SEQUENCE [LARGE SCALE GENOMIC DNA]</scope>
    <source>
        <strain evidence="1 2">NCTC7928</strain>
    </source>
</reference>
<evidence type="ECO:0000313" key="1">
    <source>
        <dbReference type="EMBL" id="STF45086.1"/>
    </source>
</evidence>